<organism evidence="2 3">
    <name type="scientific">Linnemannia schmuckeri</name>
    <dbReference type="NCBI Taxonomy" id="64567"/>
    <lineage>
        <taxon>Eukaryota</taxon>
        <taxon>Fungi</taxon>
        <taxon>Fungi incertae sedis</taxon>
        <taxon>Mucoromycota</taxon>
        <taxon>Mortierellomycotina</taxon>
        <taxon>Mortierellomycetes</taxon>
        <taxon>Mortierellales</taxon>
        <taxon>Mortierellaceae</taxon>
        <taxon>Linnemannia</taxon>
    </lineage>
</organism>
<dbReference type="Proteomes" id="UP000748756">
    <property type="component" value="Unassembled WGS sequence"/>
</dbReference>
<feature type="compositionally biased region" description="Polar residues" evidence="1">
    <location>
        <begin position="48"/>
        <end position="62"/>
    </location>
</feature>
<dbReference type="EMBL" id="JAAAUQ010000409">
    <property type="protein sequence ID" value="KAF9150524.1"/>
    <property type="molecule type" value="Genomic_DNA"/>
</dbReference>
<keyword evidence="3" id="KW-1185">Reference proteome</keyword>
<protein>
    <submittedName>
        <fullName evidence="2">Uncharacterized protein</fullName>
    </submittedName>
</protein>
<name>A0A9P5VB44_9FUNG</name>
<feature type="region of interest" description="Disordered" evidence="1">
    <location>
        <begin position="35"/>
        <end position="66"/>
    </location>
</feature>
<reference evidence="2" key="1">
    <citation type="journal article" date="2020" name="Fungal Divers.">
        <title>Resolving the Mortierellaceae phylogeny through synthesis of multi-gene phylogenetics and phylogenomics.</title>
        <authorList>
            <person name="Vandepol N."/>
            <person name="Liber J."/>
            <person name="Desiro A."/>
            <person name="Na H."/>
            <person name="Kennedy M."/>
            <person name="Barry K."/>
            <person name="Grigoriev I.V."/>
            <person name="Miller A.N."/>
            <person name="O'Donnell K."/>
            <person name="Stajich J.E."/>
            <person name="Bonito G."/>
        </authorList>
    </citation>
    <scope>NUCLEOTIDE SEQUENCE</scope>
    <source>
        <strain evidence="2">NRRL 6426</strain>
    </source>
</reference>
<evidence type="ECO:0000313" key="3">
    <source>
        <dbReference type="Proteomes" id="UP000748756"/>
    </source>
</evidence>
<dbReference type="OrthoDB" id="2444847at2759"/>
<evidence type="ECO:0000256" key="1">
    <source>
        <dbReference type="SAM" id="MobiDB-lite"/>
    </source>
</evidence>
<sequence>MNARSRWKIEYLRTKSSSPADSVVEATVGILPELLKKGGGAGDNNDNVSHQDTSATQPTLEDTISVAPAGPTVEEVTMEEQLPTTTEAAPAVVNISEDTRLEQEPTLYATKEGAIVEEKPEIDPIEQDILLQLEELKKEKSRLFALFRSLDKAGAVGSATI</sequence>
<dbReference type="AlphaFoldDB" id="A0A9P5VB44"/>
<proteinExistence type="predicted"/>
<comment type="caution">
    <text evidence="2">The sequence shown here is derived from an EMBL/GenBank/DDBJ whole genome shotgun (WGS) entry which is preliminary data.</text>
</comment>
<evidence type="ECO:0000313" key="2">
    <source>
        <dbReference type="EMBL" id="KAF9150524.1"/>
    </source>
</evidence>
<accession>A0A9P5VB44</accession>
<gene>
    <name evidence="2" type="ORF">BG015_007675</name>
</gene>